<dbReference type="Proteomes" id="UP000030416">
    <property type="component" value="Unassembled WGS sequence"/>
</dbReference>
<evidence type="ECO:0000256" key="1">
    <source>
        <dbReference type="ARBA" id="ARBA00004141"/>
    </source>
</evidence>
<organism evidence="9 10">
    <name type="scientific">Ureibacillus manganicus DSM 26584</name>
    <dbReference type="NCBI Taxonomy" id="1384049"/>
    <lineage>
        <taxon>Bacteria</taxon>
        <taxon>Bacillati</taxon>
        <taxon>Bacillota</taxon>
        <taxon>Bacilli</taxon>
        <taxon>Bacillales</taxon>
        <taxon>Caryophanaceae</taxon>
        <taxon>Ureibacillus</taxon>
    </lineage>
</organism>
<evidence type="ECO:0000256" key="5">
    <source>
        <dbReference type="ARBA" id="ARBA00022989"/>
    </source>
</evidence>
<comment type="caution">
    <text evidence="9">The sequence shown here is derived from an EMBL/GenBank/DDBJ whole genome shotgun (WGS) entry which is preliminary data.</text>
</comment>
<evidence type="ECO:0000256" key="3">
    <source>
        <dbReference type="ARBA" id="ARBA00022679"/>
    </source>
</evidence>
<keyword evidence="2" id="KW-0328">Glycosyltransferase</keyword>
<dbReference type="eggNOG" id="COG0463">
    <property type="taxonomic scope" value="Bacteria"/>
</dbReference>
<evidence type="ECO:0000256" key="2">
    <source>
        <dbReference type="ARBA" id="ARBA00022676"/>
    </source>
</evidence>
<dbReference type="GO" id="GO:0016757">
    <property type="term" value="F:glycosyltransferase activity"/>
    <property type="evidence" value="ECO:0007669"/>
    <property type="project" value="UniProtKB-KW"/>
</dbReference>
<dbReference type="InterPro" id="IPR050256">
    <property type="entry name" value="Glycosyltransferase_2"/>
</dbReference>
<reference evidence="9 10" key="1">
    <citation type="submission" date="2014-02" db="EMBL/GenBank/DDBJ databases">
        <title>Draft genome sequence of Lysinibacillus manganicus DSM 26584T.</title>
        <authorList>
            <person name="Zhang F."/>
            <person name="Wang G."/>
            <person name="Zhang L."/>
        </authorList>
    </citation>
    <scope>NUCLEOTIDE SEQUENCE [LARGE SCALE GENOMIC DNA]</scope>
    <source>
        <strain evidence="9 10">DSM 26584</strain>
    </source>
</reference>
<protein>
    <submittedName>
        <fullName evidence="9">Glycosyl transferase</fullName>
    </submittedName>
</protein>
<keyword evidence="3 9" id="KW-0808">Transferase</keyword>
<dbReference type="AlphaFoldDB" id="A0A0A3I1D6"/>
<dbReference type="InterPro" id="IPR001173">
    <property type="entry name" value="Glyco_trans_2-like"/>
</dbReference>
<evidence type="ECO:0000313" key="9">
    <source>
        <dbReference type="EMBL" id="KGR78544.1"/>
    </source>
</evidence>
<name>A0A0A3I1D6_9BACL</name>
<dbReference type="SUPFAM" id="SSF53448">
    <property type="entry name" value="Nucleotide-diphospho-sugar transferases"/>
    <property type="match status" value="1"/>
</dbReference>
<feature type="transmembrane region" description="Helical" evidence="7">
    <location>
        <begin position="259"/>
        <end position="283"/>
    </location>
</feature>
<dbReference type="Pfam" id="PF00535">
    <property type="entry name" value="Glycos_transf_2"/>
    <property type="match status" value="1"/>
</dbReference>
<dbReference type="GO" id="GO:0005886">
    <property type="term" value="C:plasma membrane"/>
    <property type="evidence" value="ECO:0007669"/>
    <property type="project" value="TreeGrafter"/>
</dbReference>
<dbReference type="Gene3D" id="3.90.550.10">
    <property type="entry name" value="Spore Coat Polysaccharide Biosynthesis Protein SpsA, Chain A"/>
    <property type="match status" value="1"/>
</dbReference>
<dbReference type="CDD" id="cd04187">
    <property type="entry name" value="DPM1_like_bac"/>
    <property type="match status" value="1"/>
</dbReference>
<keyword evidence="6 7" id="KW-0472">Membrane</keyword>
<feature type="domain" description="Glycosyltransferase 2-like" evidence="8">
    <location>
        <begin position="5"/>
        <end position="118"/>
    </location>
</feature>
<dbReference type="PANTHER" id="PTHR48090">
    <property type="entry name" value="UNDECAPRENYL-PHOSPHATE 4-DEOXY-4-FORMAMIDO-L-ARABINOSE TRANSFERASE-RELATED"/>
    <property type="match status" value="1"/>
</dbReference>
<accession>A0A0A3I1D6</accession>
<keyword evidence="4 7" id="KW-0812">Transmembrane</keyword>
<evidence type="ECO:0000256" key="6">
    <source>
        <dbReference type="ARBA" id="ARBA00023136"/>
    </source>
</evidence>
<evidence type="ECO:0000259" key="8">
    <source>
        <dbReference type="Pfam" id="PF00535"/>
    </source>
</evidence>
<dbReference type="OrthoDB" id="9807778at2"/>
<comment type="subcellular location">
    <subcellularLocation>
        <location evidence="1">Membrane</location>
        <topology evidence="1">Multi-pass membrane protein</topology>
    </subcellularLocation>
</comment>
<dbReference type="PANTHER" id="PTHR48090:SF1">
    <property type="entry name" value="PROPHAGE BACTOPRENOL GLUCOSYL TRANSFERASE HOMOLOG"/>
    <property type="match status" value="1"/>
</dbReference>
<evidence type="ECO:0000256" key="7">
    <source>
        <dbReference type="SAM" id="Phobius"/>
    </source>
</evidence>
<gene>
    <name evidence="9" type="ORF">CD29_10890</name>
</gene>
<dbReference type="RefSeq" id="WP_036186291.1">
    <property type="nucleotide sequence ID" value="NZ_AVDA01000011.1"/>
</dbReference>
<proteinExistence type="predicted"/>
<evidence type="ECO:0000313" key="10">
    <source>
        <dbReference type="Proteomes" id="UP000030416"/>
    </source>
</evidence>
<evidence type="ECO:0000256" key="4">
    <source>
        <dbReference type="ARBA" id="ARBA00022692"/>
    </source>
</evidence>
<dbReference type="EMBL" id="JPVN01000011">
    <property type="protein sequence ID" value="KGR78544.1"/>
    <property type="molecule type" value="Genomic_DNA"/>
</dbReference>
<keyword evidence="10" id="KW-1185">Reference proteome</keyword>
<keyword evidence="5 7" id="KW-1133">Transmembrane helix</keyword>
<sequence>MSKMSIVLPAYNEEGNILLVYETLKNLLDSHHIQFELVFINDGSKDNTWNEIKKIKDSRCIGINFSRNFGKEAAIHAGLQNATGDCVVVMDSDLQHSPSTLIEMHELWLSGYDIVEGIKNSRGNESIVHKLLVKTFYKVISKFTHFNLANSSDYKLLDRQVVNELNQLKEKNRFFRALSFWVGYKQTTVNYDVQERISGHSKWSFRALFQYAINNITSFSTAPLQIITLFGCIYLLFAFFLGSYVLIKYLAGNSLEGFTTVILLTLIIGSTLMISLGIIGIYIGKIYDEIKGRPNYIIQERTNNHEMDN</sequence>
<dbReference type="STRING" id="1384049.CD29_10890"/>
<dbReference type="InterPro" id="IPR029044">
    <property type="entry name" value="Nucleotide-diphossugar_trans"/>
</dbReference>
<feature type="transmembrane region" description="Helical" evidence="7">
    <location>
        <begin position="226"/>
        <end position="247"/>
    </location>
</feature>